<dbReference type="PANTHER" id="PTHR42077:SF1">
    <property type="entry name" value="YALI0F30239P"/>
    <property type="match status" value="1"/>
</dbReference>
<protein>
    <submittedName>
        <fullName evidence="3">Uncharacterized protein</fullName>
    </submittedName>
</protein>
<accession>A0A5M8PRE4</accession>
<comment type="caution">
    <text evidence="3">The sequence shown here is derived from an EMBL/GenBank/DDBJ whole genome shotgun (WGS) entry which is preliminary data.</text>
</comment>
<evidence type="ECO:0000256" key="2">
    <source>
        <dbReference type="SAM" id="SignalP"/>
    </source>
</evidence>
<sequence>MASLSKFFPLLALFVVVAIAAVVGYAIYTVVAEIADKTQQKMEQKNVVFTKDGMVVGVKEVRTEKYVDKAESMLVKAWNLSTWPAYKSRFWNKEKPQPQPQSQTWPQPPPRTSSSSQSQARTPYSR</sequence>
<dbReference type="PANTHER" id="PTHR42077">
    <property type="entry name" value="YALI0F30239P"/>
    <property type="match status" value="1"/>
</dbReference>
<evidence type="ECO:0000256" key="1">
    <source>
        <dbReference type="SAM" id="MobiDB-lite"/>
    </source>
</evidence>
<reference evidence="3 4" key="1">
    <citation type="submission" date="2019-09" db="EMBL/GenBank/DDBJ databases">
        <title>The hologenome of the rock-dwelling lichen Lasallia pustulata.</title>
        <authorList>
            <person name="Greshake Tzovaras B."/>
            <person name="Segers F."/>
            <person name="Bicker A."/>
            <person name="Dal Grande F."/>
            <person name="Otte J."/>
            <person name="Hankeln T."/>
            <person name="Schmitt I."/>
            <person name="Ebersberger I."/>
        </authorList>
    </citation>
    <scope>NUCLEOTIDE SEQUENCE [LARGE SCALE GENOMIC DNA]</scope>
    <source>
        <strain evidence="3">A1-1</strain>
    </source>
</reference>
<dbReference type="OrthoDB" id="4083871at2759"/>
<gene>
    <name evidence="3" type="ORF">FRX48_04839</name>
</gene>
<dbReference type="AlphaFoldDB" id="A0A5M8PRE4"/>
<dbReference type="Proteomes" id="UP000324767">
    <property type="component" value="Unassembled WGS sequence"/>
</dbReference>
<name>A0A5M8PRE4_9LECA</name>
<organism evidence="3 4">
    <name type="scientific">Lasallia pustulata</name>
    <dbReference type="NCBI Taxonomy" id="136370"/>
    <lineage>
        <taxon>Eukaryota</taxon>
        <taxon>Fungi</taxon>
        <taxon>Dikarya</taxon>
        <taxon>Ascomycota</taxon>
        <taxon>Pezizomycotina</taxon>
        <taxon>Lecanoromycetes</taxon>
        <taxon>OSLEUM clade</taxon>
        <taxon>Umbilicariomycetidae</taxon>
        <taxon>Umbilicariales</taxon>
        <taxon>Umbilicariaceae</taxon>
        <taxon>Lasallia</taxon>
    </lineage>
</organism>
<keyword evidence="2" id="KW-0732">Signal</keyword>
<proteinExistence type="predicted"/>
<feature type="region of interest" description="Disordered" evidence="1">
    <location>
        <begin position="91"/>
        <end position="126"/>
    </location>
</feature>
<evidence type="ECO:0000313" key="3">
    <source>
        <dbReference type="EMBL" id="KAA6411559.1"/>
    </source>
</evidence>
<dbReference type="EMBL" id="VXIT01000007">
    <property type="protein sequence ID" value="KAA6411559.1"/>
    <property type="molecule type" value="Genomic_DNA"/>
</dbReference>
<feature type="chain" id="PRO_5024272194" evidence="2">
    <location>
        <begin position="21"/>
        <end position="126"/>
    </location>
</feature>
<feature type="signal peptide" evidence="2">
    <location>
        <begin position="1"/>
        <end position="20"/>
    </location>
</feature>
<evidence type="ECO:0000313" key="4">
    <source>
        <dbReference type="Proteomes" id="UP000324767"/>
    </source>
</evidence>